<gene>
    <name evidence="1" type="ORF">HII31_12178</name>
</gene>
<keyword evidence="2" id="KW-1185">Reference proteome</keyword>
<evidence type="ECO:0000313" key="2">
    <source>
        <dbReference type="Proteomes" id="UP000660729"/>
    </source>
</evidence>
<dbReference type="EMBL" id="JABCIY010000252">
    <property type="protein sequence ID" value="KAF7186476.1"/>
    <property type="molecule type" value="Genomic_DNA"/>
</dbReference>
<evidence type="ECO:0000313" key="1">
    <source>
        <dbReference type="EMBL" id="KAF7186476.1"/>
    </source>
</evidence>
<dbReference type="AlphaFoldDB" id="A0A8H6R8E6"/>
<organism evidence="1 2">
    <name type="scientific">Pseudocercospora fuligena</name>
    <dbReference type="NCBI Taxonomy" id="685502"/>
    <lineage>
        <taxon>Eukaryota</taxon>
        <taxon>Fungi</taxon>
        <taxon>Dikarya</taxon>
        <taxon>Ascomycota</taxon>
        <taxon>Pezizomycotina</taxon>
        <taxon>Dothideomycetes</taxon>
        <taxon>Dothideomycetidae</taxon>
        <taxon>Mycosphaerellales</taxon>
        <taxon>Mycosphaerellaceae</taxon>
        <taxon>Pseudocercospora</taxon>
    </lineage>
</organism>
<sequence length="136" mass="15878">MSSIFCCTSVAPYKNRRLDHESKFDSFMSWAKIVGTVTTLDSSDIDAPYAIQFVRQVNYGPVESKRYFVPSRGGDFFNEIDEGHLIRANFKKLNTFKNFKCNMHNKFFEVNVYQKDPVNRHHWRADIDRPATSIDL</sequence>
<accession>A0A8H6R8E6</accession>
<dbReference type="OrthoDB" id="10264507at2759"/>
<reference evidence="1" key="1">
    <citation type="submission" date="2020-04" db="EMBL/GenBank/DDBJ databases">
        <title>Draft genome resource of the tomato pathogen Pseudocercospora fuligena.</title>
        <authorList>
            <person name="Zaccaron A."/>
        </authorList>
    </citation>
    <scope>NUCLEOTIDE SEQUENCE</scope>
    <source>
        <strain evidence="1">PF001</strain>
    </source>
</reference>
<protein>
    <submittedName>
        <fullName evidence="1">Uncharacterized protein</fullName>
    </submittedName>
</protein>
<comment type="caution">
    <text evidence="1">The sequence shown here is derived from an EMBL/GenBank/DDBJ whole genome shotgun (WGS) entry which is preliminary data.</text>
</comment>
<dbReference type="Proteomes" id="UP000660729">
    <property type="component" value="Unassembled WGS sequence"/>
</dbReference>
<name>A0A8H6R8E6_9PEZI</name>
<proteinExistence type="predicted"/>